<reference evidence="2" key="2">
    <citation type="submission" date="2020-06" db="EMBL/GenBank/DDBJ databases">
        <title>Helianthus annuus Genome sequencing and assembly Release 2.</title>
        <authorList>
            <person name="Gouzy J."/>
            <person name="Langlade N."/>
            <person name="Munos S."/>
        </authorList>
    </citation>
    <scope>NUCLEOTIDE SEQUENCE</scope>
    <source>
        <tissue evidence="2">Leaves</tissue>
    </source>
</reference>
<comment type="caution">
    <text evidence="2">The sequence shown here is derived from an EMBL/GenBank/DDBJ whole genome shotgun (WGS) entry which is preliminary data.</text>
</comment>
<organism evidence="2 3">
    <name type="scientific">Helianthus annuus</name>
    <name type="common">Common sunflower</name>
    <dbReference type="NCBI Taxonomy" id="4232"/>
    <lineage>
        <taxon>Eukaryota</taxon>
        <taxon>Viridiplantae</taxon>
        <taxon>Streptophyta</taxon>
        <taxon>Embryophyta</taxon>
        <taxon>Tracheophyta</taxon>
        <taxon>Spermatophyta</taxon>
        <taxon>Magnoliopsida</taxon>
        <taxon>eudicotyledons</taxon>
        <taxon>Gunneridae</taxon>
        <taxon>Pentapetalae</taxon>
        <taxon>asterids</taxon>
        <taxon>campanulids</taxon>
        <taxon>Asterales</taxon>
        <taxon>Asteraceae</taxon>
        <taxon>Asteroideae</taxon>
        <taxon>Heliantheae alliance</taxon>
        <taxon>Heliantheae</taxon>
        <taxon>Helianthus</taxon>
    </lineage>
</organism>
<keyword evidence="1" id="KW-0472">Membrane</keyword>
<keyword evidence="1" id="KW-0812">Transmembrane</keyword>
<dbReference type="Proteomes" id="UP000215914">
    <property type="component" value="Unassembled WGS sequence"/>
</dbReference>
<protein>
    <submittedName>
        <fullName evidence="2">Uncharacterized protein</fullName>
    </submittedName>
</protein>
<feature type="transmembrane region" description="Helical" evidence="1">
    <location>
        <begin position="12"/>
        <end position="32"/>
    </location>
</feature>
<evidence type="ECO:0000256" key="1">
    <source>
        <dbReference type="SAM" id="Phobius"/>
    </source>
</evidence>
<keyword evidence="1" id="KW-1133">Transmembrane helix</keyword>
<accession>A0A9K3NLZ2</accession>
<dbReference type="Gramene" id="mRNA:HanXRQr2_Chr05g0210551">
    <property type="protein sequence ID" value="mRNA:HanXRQr2_Chr05g0210551"/>
    <property type="gene ID" value="HanXRQr2_Chr05g0210551"/>
</dbReference>
<dbReference type="AlphaFoldDB" id="A0A9K3NLZ2"/>
<evidence type="ECO:0000313" key="3">
    <source>
        <dbReference type="Proteomes" id="UP000215914"/>
    </source>
</evidence>
<keyword evidence="3" id="KW-1185">Reference proteome</keyword>
<dbReference type="EMBL" id="MNCJ02000320">
    <property type="protein sequence ID" value="KAF5805537.1"/>
    <property type="molecule type" value="Genomic_DNA"/>
</dbReference>
<gene>
    <name evidence="2" type="ORF">HanXRQr2_Chr05g0210551</name>
</gene>
<reference evidence="2" key="1">
    <citation type="journal article" date="2017" name="Nature">
        <title>The sunflower genome provides insights into oil metabolism, flowering and Asterid evolution.</title>
        <authorList>
            <person name="Badouin H."/>
            <person name="Gouzy J."/>
            <person name="Grassa C.J."/>
            <person name="Murat F."/>
            <person name="Staton S.E."/>
            <person name="Cottret L."/>
            <person name="Lelandais-Briere C."/>
            <person name="Owens G.L."/>
            <person name="Carrere S."/>
            <person name="Mayjonade B."/>
            <person name="Legrand L."/>
            <person name="Gill N."/>
            <person name="Kane N.C."/>
            <person name="Bowers J.E."/>
            <person name="Hubner S."/>
            <person name="Bellec A."/>
            <person name="Berard A."/>
            <person name="Berges H."/>
            <person name="Blanchet N."/>
            <person name="Boniface M.C."/>
            <person name="Brunel D."/>
            <person name="Catrice O."/>
            <person name="Chaidir N."/>
            <person name="Claudel C."/>
            <person name="Donnadieu C."/>
            <person name="Faraut T."/>
            <person name="Fievet G."/>
            <person name="Helmstetter N."/>
            <person name="King M."/>
            <person name="Knapp S.J."/>
            <person name="Lai Z."/>
            <person name="Le Paslier M.C."/>
            <person name="Lippi Y."/>
            <person name="Lorenzon L."/>
            <person name="Mandel J.R."/>
            <person name="Marage G."/>
            <person name="Marchand G."/>
            <person name="Marquand E."/>
            <person name="Bret-Mestries E."/>
            <person name="Morien E."/>
            <person name="Nambeesan S."/>
            <person name="Nguyen T."/>
            <person name="Pegot-Espagnet P."/>
            <person name="Pouilly N."/>
            <person name="Raftis F."/>
            <person name="Sallet E."/>
            <person name="Schiex T."/>
            <person name="Thomas J."/>
            <person name="Vandecasteele C."/>
            <person name="Vares D."/>
            <person name="Vear F."/>
            <person name="Vautrin S."/>
            <person name="Crespi M."/>
            <person name="Mangin B."/>
            <person name="Burke J.M."/>
            <person name="Salse J."/>
            <person name="Munos S."/>
            <person name="Vincourt P."/>
            <person name="Rieseberg L.H."/>
            <person name="Langlade N.B."/>
        </authorList>
    </citation>
    <scope>NUCLEOTIDE SEQUENCE</scope>
    <source>
        <tissue evidence="2">Leaves</tissue>
    </source>
</reference>
<evidence type="ECO:0000313" key="2">
    <source>
        <dbReference type="EMBL" id="KAF5805537.1"/>
    </source>
</evidence>
<proteinExistence type="predicted"/>
<name>A0A9K3NLZ2_HELAN</name>
<sequence>MRPSPLLNPLKSLVVSAVFCFFIPFFPPNPYFESLNSLLFLLPPPPFRSFPPLCFAFPPDLSHGETPARLFFLDVSDSFPFSNDKPMSPSLSPP</sequence>